<name>A0ABU3D4I3_9FLAO</name>
<feature type="signal peptide" evidence="1">
    <location>
        <begin position="1"/>
        <end position="17"/>
    </location>
</feature>
<proteinExistence type="predicted"/>
<accession>A0ABU3D4I3</accession>
<organism evidence="2 3">
    <name type="scientific">Autumnicola musiva</name>
    <dbReference type="NCBI Taxonomy" id="3075589"/>
    <lineage>
        <taxon>Bacteria</taxon>
        <taxon>Pseudomonadati</taxon>
        <taxon>Bacteroidota</taxon>
        <taxon>Flavobacteriia</taxon>
        <taxon>Flavobacteriales</taxon>
        <taxon>Flavobacteriaceae</taxon>
        <taxon>Autumnicola</taxon>
    </lineage>
</organism>
<evidence type="ECO:0000256" key="1">
    <source>
        <dbReference type="SAM" id="SignalP"/>
    </source>
</evidence>
<evidence type="ECO:0008006" key="4">
    <source>
        <dbReference type="Google" id="ProtNLM"/>
    </source>
</evidence>
<dbReference type="Proteomes" id="UP001262582">
    <property type="component" value="Unassembled WGS sequence"/>
</dbReference>
<comment type="caution">
    <text evidence="2">The sequence shown here is derived from an EMBL/GenBank/DDBJ whole genome shotgun (WGS) entry which is preliminary data.</text>
</comment>
<keyword evidence="1" id="KW-0732">Signal</keyword>
<sequence length="299" mass="34917">MKHLIYFLLIINFSALAQDSITKSKSQNKRYYIPLKQYVQAGNELTAQDSANFMYRNNDTLVEVSENFFNNIGSKRDGKRVKYEFKDSTFLKIYKNVVYNQSKNSSNETMKIWKDDIKIYFDSSVPVSHQAILINFSAELSTGIDSLNIRKAASKEDSNLQVYYLNGSNSDEQFEPRMADQSSAYYVYWNGKQQLNKGFIKIDPKKLKNEKYQIAHLKFQFFKILGRFYSSSNLDCKSYLSNCKTIRKLTTIDQEILKYHYSYGICKGVNLKDFEELHARNKALLKEHPNAQIYVVHNE</sequence>
<dbReference type="EMBL" id="JAVRHK010000003">
    <property type="protein sequence ID" value="MDT0675948.1"/>
    <property type="molecule type" value="Genomic_DNA"/>
</dbReference>
<reference evidence="2 3" key="1">
    <citation type="submission" date="2023-09" db="EMBL/GenBank/DDBJ databases">
        <authorList>
            <person name="Rey-Velasco X."/>
        </authorList>
    </citation>
    <scope>NUCLEOTIDE SEQUENCE [LARGE SCALE GENOMIC DNA]</scope>
    <source>
        <strain evidence="2 3">F117</strain>
    </source>
</reference>
<evidence type="ECO:0000313" key="2">
    <source>
        <dbReference type="EMBL" id="MDT0675948.1"/>
    </source>
</evidence>
<evidence type="ECO:0000313" key="3">
    <source>
        <dbReference type="Proteomes" id="UP001262582"/>
    </source>
</evidence>
<dbReference type="RefSeq" id="WP_311502345.1">
    <property type="nucleotide sequence ID" value="NZ_JAVRHK010000003.1"/>
</dbReference>
<keyword evidence="3" id="KW-1185">Reference proteome</keyword>
<gene>
    <name evidence="2" type="ORF">RM539_05055</name>
</gene>
<feature type="chain" id="PRO_5045725131" description="GLPGLI family protein" evidence="1">
    <location>
        <begin position="18"/>
        <end position="299"/>
    </location>
</feature>
<protein>
    <recommendedName>
        <fullName evidence="4">GLPGLI family protein</fullName>
    </recommendedName>
</protein>